<evidence type="ECO:0000256" key="1">
    <source>
        <dbReference type="SAM" id="MobiDB-lite"/>
    </source>
</evidence>
<gene>
    <name evidence="2" type="ORF">EGW08_014123</name>
</gene>
<evidence type="ECO:0000313" key="3">
    <source>
        <dbReference type="Proteomes" id="UP000271974"/>
    </source>
</evidence>
<feature type="region of interest" description="Disordered" evidence="1">
    <location>
        <begin position="1"/>
        <end position="66"/>
    </location>
</feature>
<feature type="compositionally biased region" description="Polar residues" evidence="1">
    <location>
        <begin position="1"/>
        <end position="16"/>
    </location>
</feature>
<feature type="compositionally biased region" description="Polar residues" evidence="1">
    <location>
        <begin position="171"/>
        <end position="195"/>
    </location>
</feature>
<protein>
    <submittedName>
        <fullName evidence="2">Uncharacterized protein</fullName>
    </submittedName>
</protein>
<dbReference type="EMBL" id="RQTK01000532">
    <property type="protein sequence ID" value="RUS78115.1"/>
    <property type="molecule type" value="Genomic_DNA"/>
</dbReference>
<dbReference type="Proteomes" id="UP000271974">
    <property type="component" value="Unassembled WGS sequence"/>
</dbReference>
<reference evidence="2 3" key="1">
    <citation type="submission" date="2019-01" db="EMBL/GenBank/DDBJ databases">
        <title>A draft genome assembly of the solar-powered sea slug Elysia chlorotica.</title>
        <authorList>
            <person name="Cai H."/>
            <person name="Li Q."/>
            <person name="Fang X."/>
            <person name="Li J."/>
            <person name="Curtis N.E."/>
            <person name="Altenburger A."/>
            <person name="Shibata T."/>
            <person name="Feng M."/>
            <person name="Maeda T."/>
            <person name="Schwartz J.A."/>
            <person name="Shigenobu S."/>
            <person name="Lundholm N."/>
            <person name="Nishiyama T."/>
            <person name="Yang H."/>
            <person name="Hasebe M."/>
            <person name="Li S."/>
            <person name="Pierce S.K."/>
            <person name="Wang J."/>
        </authorList>
    </citation>
    <scope>NUCLEOTIDE SEQUENCE [LARGE SCALE GENOMIC DNA]</scope>
    <source>
        <strain evidence="2">EC2010</strain>
        <tissue evidence="2">Whole organism of an adult</tissue>
    </source>
</reference>
<comment type="caution">
    <text evidence="2">The sequence shown here is derived from an EMBL/GenBank/DDBJ whole genome shotgun (WGS) entry which is preliminary data.</text>
</comment>
<feature type="region of interest" description="Disordered" evidence="1">
    <location>
        <begin position="373"/>
        <end position="399"/>
    </location>
</feature>
<feature type="compositionally biased region" description="Basic and acidic residues" evidence="1">
    <location>
        <begin position="209"/>
        <end position="225"/>
    </location>
</feature>
<dbReference type="AlphaFoldDB" id="A0A433T947"/>
<organism evidence="2 3">
    <name type="scientific">Elysia chlorotica</name>
    <name type="common">Eastern emerald elysia</name>
    <name type="synonym">Sea slug</name>
    <dbReference type="NCBI Taxonomy" id="188477"/>
    <lineage>
        <taxon>Eukaryota</taxon>
        <taxon>Metazoa</taxon>
        <taxon>Spiralia</taxon>
        <taxon>Lophotrochozoa</taxon>
        <taxon>Mollusca</taxon>
        <taxon>Gastropoda</taxon>
        <taxon>Heterobranchia</taxon>
        <taxon>Euthyneura</taxon>
        <taxon>Panpulmonata</taxon>
        <taxon>Sacoglossa</taxon>
        <taxon>Placobranchoidea</taxon>
        <taxon>Plakobranchidae</taxon>
        <taxon>Elysia</taxon>
    </lineage>
</organism>
<keyword evidence="3" id="KW-1185">Reference proteome</keyword>
<feature type="region of interest" description="Disordered" evidence="1">
    <location>
        <begin position="171"/>
        <end position="241"/>
    </location>
</feature>
<accession>A0A433T947</accession>
<evidence type="ECO:0000313" key="2">
    <source>
        <dbReference type="EMBL" id="RUS78115.1"/>
    </source>
</evidence>
<feature type="compositionally biased region" description="Basic residues" evidence="1">
    <location>
        <begin position="226"/>
        <end position="235"/>
    </location>
</feature>
<name>A0A433T947_ELYCH</name>
<sequence>MPRTSFSSPLPNNTHSPGLGGQARQFLESPSDSRVPRTPSVPDRNVCVDQSVPLTPDNHRSSHPIFPAVFRTPNRTAPLSASTPPQTLLERHSPFHQEISPITTLQSLDQCVPSTPKDFYKSKLKWSSLSASSISPVPHFPAENVEVSTPTQNSQYVASTSFAESISPTVEHNASENLGESGYFSTSPDKGNDSYTRGKGRLVRSLTDSSRKKCSTDQYKSDPPRKRPPSSRRRLSLSLQGPKDVLRRAAHHNCAFQRSSTRDMCDAESTNSSITLQLKDSLEVDSSTEIFPLEDSDISSESRFSESVTRHSIVAETSGKCVNEHVALVSPAGDVSNVLLNHNPKLAFQNRINSPQALDTDNCPCPIIQYASRADEPGEGSGKNQPTPLDLFNDDNIFD</sequence>
<dbReference type="OrthoDB" id="10631856at2759"/>
<proteinExistence type="predicted"/>